<dbReference type="Proteomes" id="UP000694888">
    <property type="component" value="Unplaced"/>
</dbReference>
<protein>
    <submittedName>
        <fullName evidence="2">Uncharacterized protein LOC101845344</fullName>
    </submittedName>
</protein>
<sequence>MSNEDRAENRQLKEQLKYLRNNPRADQPDFTIAERKNAIVKMKSRVSPGPDNIPPSFLKKFGPKTLEKLLSIFNMTFRSADVQQFWKDAIIVPLLTWFSLTSCVINVMEIVVSERLYDMAERSGWFSELQAGFRKRRGVEDQILRITKKISDGFQKKEKSALVLLYFSKANDMVW</sequence>
<accession>A0ABM0JX58</accession>
<keyword evidence="1" id="KW-1185">Reference proteome</keyword>
<proteinExistence type="predicted"/>
<reference evidence="2" key="1">
    <citation type="submission" date="2025-08" db="UniProtKB">
        <authorList>
            <consortium name="RefSeq"/>
        </authorList>
    </citation>
    <scope>IDENTIFICATION</scope>
</reference>
<evidence type="ECO:0000313" key="1">
    <source>
        <dbReference type="Proteomes" id="UP000694888"/>
    </source>
</evidence>
<gene>
    <name evidence="2" type="primary">LOC101845344</name>
</gene>
<dbReference type="PANTHER" id="PTHR19446">
    <property type="entry name" value="REVERSE TRANSCRIPTASES"/>
    <property type="match status" value="1"/>
</dbReference>
<evidence type="ECO:0000313" key="2">
    <source>
        <dbReference type="RefSeq" id="XP_005103650.1"/>
    </source>
</evidence>
<name>A0ABM0JX58_APLCA</name>
<dbReference type="RefSeq" id="XP_005103650.1">
    <property type="nucleotide sequence ID" value="XM_005103593.1"/>
</dbReference>
<organism evidence="1 2">
    <name type="scientific">Aplysia californica</name>
    <name type="common">California sea hare</name>
    <dbReference type="NCBI Taxonomy" id="6500"/>
    <lineage>
        <taxon>Eukaryota</taxon>
        <taxon>Metazoa</taxon>
        <taxon>Spiralia</taxon>
        <taxon>Lophotrochozoa</taxon>
        <taxon>Mollusca</taxon>
        <taxon>Gastropoda</taxon>
        <taxon>Heterobranchia</taxon>
        <taxon>Euthyneura</taxon>
        <taxon>Tectipleura</taxon>
        <taxon>Aplysiida</taxon>
        <taxon>Aplysioidea</taxon>
        <taxon>Aplysiidae</taxon>
        <taxon>Aplysia</taxon>
    </lineage>
</organism>
<dbReference type="GeneID" id="101845344"/>